<reference evidence="1 2" key="1">
    <citation type="submission" date="2015-08" db="EMBL/GenBank/DDBJ databases">
        <title>Emmonsia species relationships and genome sequence.</title>
        <authorList>
            <person name="Cuomo C.A."/>
            <person name="Schwartz I.S."/>
            <person name="Kenyon C."/>
            <person name="De Hoog G.S."/>
            <person name="Govender N.P."/>
            <person name="Botha A."/>
            <person name="Moreno L."/>
            <person name="De Vries M."/>
            <person name="Munoz J.F."/>
            <person name="Stielow J.B."/>
        </authorList>
    </citation>
    <scope>NUCLEOTIDE SEQUENCE [LARGE SCALE GENOMIC DNA]</scope>
    <source>
        <strain evidence="1 2">EI222</strain>
    </source>
</reference>
<dbReference type="Proteomes" id="UP000242791">
    <property type="component" value="Unassembled WGS sequence"/>
</dbReference>
<sequence length="128" mass="14290">MPQYEQQIRAEDVVWRLDAVLYVPSRFVKVVCGLDRQPSPATDDWKGQHGCPLVAVIIVHHRDINQHLYAGEHAQPNEGSKSYVSSLWDTNRVVKFLNKATLIGPSLHVCAFAVTGGRLVASQVRDIC</sequence>
<keyword evidence="2" id="KW-1185">Reference proteome</keyword>
<proteinExistence type="predicted"/>
<accession>A0A1J9PXD0</accession>
<evidence type="ECO:0000313" key="2">
    <source>
        <dbReference type="Proteomes" id="UP000242791"/>
    </source>
</evidence>
<dbReference type="AlphaFoldDB" id="A0A1J9PXD0"/>
<name>A0A1J9PXD0_9EURO</name>
<evidence type="ECO:0000313" key="1">
    <source>
        <dbReference type="EMBL" id="OJD20974.1"/>
    </source>
</evidence>
<protein>
    <submittedName>
        <fullName evidence="1">Uncharacterized protein</fullName>
    </submittedName>
</protein>
<dbReference type="EMBL" id="LGTZ01001616">
    <property type="protein sequence ID" value="OJD20974.1"/>
    <property type="molecule type" value="Genomic_DNA"/>
</dbReference>
<gene>
    <name evidence="1" type="ORF">ACJ73_07687</name>
</gene>
<organism evidence="1 2">
    <name type="scientific">Blastomyces percursus</name>
    <dbReference type="NCBI Taxonomy" id="1658174"/>
    <lineage>
        <taxon>Eukaryota</taxon>
        <taxon>Fungi</taxon>
        <taxon>Dikarya</taxon>
        <taxon>Ascomycota</taxon>
        <taxon>Pezizomycotina</taxon>
        <taxon>Eurotiomycetes</taxon>
        <taxon>Eurotiomycetidae</taxon>
        <taxon>Onygenales</taxon>
        <taxon>Ajellomycetaceae</taxon>
        <taxon>Blastomyces</taxon>
    </lineage>
</organism>
<comment type="caution">
    <text evidence="1">The sequence shown here is derived from an EMBL/GenBank/DDBJ whole genome shotgun (WGS) entry which is preliminary data.</text>
</comment>
<dbReference type="VEuPathDB" id="FungiDB:ACJ73_07687"/>